<dbReference type="Pfam" id="PF14226">
    <property type="entry name" value="DIOX_N"/>
    <property type="match status" value="1"/>
</dbReference>
<sequence length="143" mass="15388">MAAAVAAAAVQERGLPKIDFTGVGQADTGSPGWEAVREQVMQALGSYGCFEAVYDRVTPQLRGSILELAAEELFPLPLEAKIKNTSDKPFGGYLGQISGFDYESLAITDAPQGSAASCGPTGTPISARRRIRSPRNWESWRRR</sequence>
<feature type="domain" description="Non-haem dioxygenase N-terminal" evidence="5">
    <location>
        <begin position="15"/>
        <end position="95"/>
    </location>
</feature>
<reference evidence="6" key="1">
    <citation type="submission" date="2022-05" db="EMBL/GenBank/DDBJ databases">
        <title>The Musa troglodytarum L. genome provides insights into the mechanism of non-climacteric behaviour and enrichment of carotenoids.</title>
        <authorList>
            <person name="Wang J."/>
        </authorList>
    </citation>
    <scope>NUCLEOTIDE SEQUENCE</scope>
    <source>
        <tissue evidence="6">Leaf</tissue>
    </source>
</reference>
<dbReference type="GO" id="GO:0016491">
    <property type="term" value="F:oxidoreductase activity"/>
    <property type="evidence" value="ECO:0007669"/>
    <property type="project" value="UniProtKB-KW"/>
</dbReference>
<dbReference type="Proteomes" id="UP001055439">
    <property type="component" value="Chromosome 4"/>
</dbReference>
<keyword evidence="7" id="KW-1185">Reference proteome</keyword>
<evidence type="ECO:0000256" key="3">
    <source>
        <dbReference type="ARBA" id="ARBA00023004"/>
    </source>
</evidence>
<keyword evidence="2" id="KW-0560">Oxidoreductase</keyword>
<dbReference type="InterPro" id="IPR026992">
    <property type="entry name" value="DIOX_N"/>
</dbReference>
<dbReference type="Gene3D" id="2.60.120.330">
    <property type="entry name" value="B-lactam Antibiotic, Isopenicillin N Synthase, Chain"/>
    <property type="match status" value="1"/>
</dbReference>
<gene>
    <name evidence="6" type="ORF">MUK42_35371</name>
</gene>
<proteinExistence type="predicted"/>
<organism evidence="6 7">
    <name type="scientific">Musa troglodytarum</name>
    <name type="common">fe'i banana</name>
    <dbReference type="NCBI Taxonomy" id="320322"/>
    <lineage>
        <taxon>Eukaryota</taxon>
        <taxon>Viridiplantae</taxon>
        <taxon>Streptophyta</taxon>
        <taxon>Embryophyta</taxon>
        <taxon>Tracheophyta</taxon>
        <taxon>Spermatophyta</taxon>
        <taxon>Magnoliopsida</taxon>
        <taxon>Liliopsida</taxon>
        <taxon>Zingiberales</taxon>
        <taxon>Musaceae</taxon>
        <taxon>Musa</taxon>
    </lineage>
</organism>
<dbReference type="EMBL" id="CP097506">
    <property type="protein sequence ID" value="URD98827.1"/>
    <property type="molecule type" value="Genomic_DNA"/>
</dbReference>
<protein>
    <submittedName>
        <fullName evidence="6">2OG-Fe(II) oxygenase superfamily</fullName>
    </submittedName>
</protein>
<evidence type="ECO:0000256" key="2">
    <source>
        <dbReference type="ARBA" id="ARBA00023002"/>
    </source>
</evidence>
<keyword evidence="3" id="KW-0408">Iron</keyword>
<accession>A0A9E7FPI2</accession>
<keyword evidence="1" id="KW-0479">Metal-binding</keyword>
<dbReference type="InterPro" id="IPR027443">
    <property type="entry name" value="IPNS-like_sf"/>
</dbReference>
<dbReference type="SUPFAM" id="SSF51197">
    <property type="entry name" value="Clavaminate synthase-like"/>
    <property type="match status" value="1"/>
</dbReference>
<name>A0A9E7FPI2_9LILI</name>
<dbReference type="AlphaFoldDB" id="A0A9E7FPI2"/>
<evidence type="ECO:0000256" key="4">
    <source>
        <dbReference type="SAM" id="MobiDB-lite"/>
    </source>
</evidence>
<evidence type="ECO:0000313" key="7">
    <source>
        <dbReference type="Proteomes" id="UP001055439"/>
    </source>
</evidence>
<evidence type="ECO:0000313" key="6">
    <source>
        <dbReference type="EMBL" id="URD98827.1"/>
    </source>
</evidence>
<evidence type="ECO:0000259" key="5">
    <source>
        <dbReference type="Pfam" id="PF14226"/>
    </source>
</evidence>
<feature type="region of interest" description="Disordered" evidence="4">
    <location>
        <begin position="111"/>
        <end position="143"/>
    </location>
</feature>
<evidence type="ECO:0000256" key="1">
    <source>
        <dbReference type="ARBA" id="ARBA00022723"/>
    </source>
</evidence>
<dbReference type="OrthoDB" id="288590at2759"/>
<dbReference type="GO" id="GO:0046872">
    <property type="term" value="F:metal ion binding"/>
    <property type="evidence" value="ECO:0007669"/>
    <property type="project" value="UniProtKB-KW"/>
</dbReference>